<feature type="transmembrane region" description="Helical" evidence="7">
    <location>
        <begin position="30"/>
        <end position="50"/>
    </location>
</feature>
<dbReference type="InterPro" id="IPR025383">
    <property type="entry name" value="MrpA_C/MbhD"/>
</dbReference>
<feature type="transmembrane region" description="Helical" evidence="7">
    <location>
        <begin position="245"/>
        <end position="266"/>
    </location>
</feature>
<evidence type="ECO:0000256" key="5">
    <source>
        <dbReference type="ARBA" id="ARBA00022989"/>
    </source>
</evidence>
<dbReference type="RefSeq" id="WP_310548343.1">
    <property type="nucleotide sequence ID" value="NZ_JAVKGR010000007.1"/>
</dbReference>
<keyword evidence="11" id="KW-1185">Reference proteome</keyword>
<comment type="caution">
    <text evidence="10">The sequence shown here is derived from an EMBL/GenBank/DDBJ whole genome shotgun (WGS) entry which is preliminary data.</text>
</comment>
<dbReference type="Pfam" id="PF13244">
    <property type="entry name" value="MbhD"/>
    <property type="match status" value="1"/>
</dbReference>
<dbReference type="InterPro" id="IPR007182">
    <property type="entry name" value="MnhB"/>
</dbReference>
<proteinExistence type="inferred from homology"/>
<feature type="transmembrane region" description="Helical" evidence="7">
    <location>
        <begin position="278"/>
        <end position="305"/>
    </location>
</feature>
<feature type="domain" description="Na+/H+ antiporter MnhB subunit-related protein" evidence="8">
    <location>
        <begin position="188"/>
        <end position="277"/>
    </location>
</feature>
<dbReference type="PANTHER" id="PTHR33932:SF4">
    <property type="entry name" value="NA(+)_H(+) ANTIPORTER SUBUNIT B"/>
    <property type="match status" value="1"/>
</dbReference>
<evidence type="ECO:0000313" key="11">
    <source>
        <dbReference type="Proteomes" id="UP001251870"/>
    </source>
</evidence>
<evidence type="ECO:0000313" key="10">
    <source>
        <dbReference type="EMBL" id="MDR8019354.1"/>
    </source>
</evidence>
<dbReference type="Proteomes" id="UP001251870">
    <property type="component" value="Unassembled WGS sequence"/>
</dbReference>
<feature type="transmembrane region" description="Helical" evidence="7">
    <location>
        <begin position="96"/>
        <end position="115"/>
    </location>
</feature>
<evidence type="ECO:0000256" key="2">
    <source>
        <dbReference type="ARBA" id="ARBA00009425"/>
    </source>
</evidence>
<protein>
    <submittedName>
        <fullName evidence="10">MnhB domain-containing protein</fullName>
    </submittedName>
</protein>
<evidence type="ECO:0000259" key="9">
    <source>
        <dbReference type="Pfam" id="PF13244"/>
    </source>
</evidence>
<gene>
    <name evidence="10" type="ORF">RIL96_07215</name>
</gene>
<reference evidence="10 11" key="1">
    <citation type="submission" date="2023-09" db="EMBL/GenBank/DDBJ databases">
        <title>Description of three actinobacteria isolated from air of manufacturing shop in a pharmaceutical factory.</title>
        <authorList>
            <person name="Zhang D.-F."/>
        </authorList>
    </citation>
    <scope>NUCLEOTIDE SEQUENCE [LARGE SCALE GENOMIC DNA]</scope>
    <source>
        <strain evidence="10 11">LY-0111</strain>
    </source>
</reference>
<evidence type="ECO:0000256" key="1">
    <source>
        <dbReference type="ARBA" id="ARBA00004651"/>
    </source>
</evidence>
<name>A0ABU2DS69_9MICC</name>
<dbReference type="Pfam" id="PF04039">
    <property type="entry name" value="MnhB"/>
    <property type="match status" value="1"/>
</dbReference>
<comment type="subcellular location">
    <subcellularLocation>
        <location evidence="1">Cell membrane</location>
        <topology evidence="1">Multi-pass membrane protein</topology>
    </subcellularLocation>
</comment>
<keyword evidence="5 7" id="KW-1133">Transmembrane helix</keyword>
<feature type="domain" description="MrpA C-terminal/MbhD" evidence="9">
    <location>
        <begin position="15"/>
        <end position="77"/>
    </location>
</feature>
<organism evidence="10 11">
    <name type="scientific">Nesterenkonia aerolata</name>
    <dbReference type="NCBI Taxonomy" id="3074079"/>
    <lineage>
        <taxon>Bacteria</taxon>
        <taxon>Bacillati</taxon>
        <taxon>Actinomycetota</taxon>
        <taxon>Actinomycetes</taxon>
        <taxon>Micrococcales</taxon>
        <taxon>Micrococcaceae</taxon>
        <taxon>Nesterenkonia</taxon>
    </lineage>
</organism>
<feature type="transmembrane region" description="Helical" evidence="7">
    <location>
        <begin position="191"/>
        <end position="210"/>
    </location>
</feature>
<keyword evidence="4 7" id="KW-0812">Transmembrane</keyword>
<evidence type="ECO:0000256" key="4">
    <source>
        <dbReference type="ARBA" id="ARBA00022692"/>
    </source>
</evidence>
<dbReference type="InterPro" id="IPR050622">
    <property type="entry name" value="CPA3_antiporter_subunitB"/>
</dbReference>
<sequence>MGAELAAIDVLLGLGILATAACALLPRTRLAVAMGFLALGVVVSLVWLRLGSVDVALAEAALGGEILGAVLVWLAIRSRSAPAAQHRAAARWRVALGVFAAVVLTGLCAAVWGRVVPQIAAWSQPVQQQMPQTGVDHGVTAVLLAFRAYDTLLETAVLLMAAVAVMALSGEGAEHPARLRVQPRSSTLTTLARFSAPVLLLVGLWLLFAGSSQSGGAFQAGAVLCAMLILLRVAGAPIAEATVRWMPAAAAVGVLSFVLAGLIGPVSGGSWLSGDPQWAGAAIVVIEVFLTVSITAGLYMIYLGLDDLPSTRKHLGSQE</sequence>
<feature type="transmembrane region" description="Helical" evidence="7">
    <location>
        <begin position="6"/>
        <end position="25"/>
    </location>
</feature>
<dbReference type="EMBL" id="JAVKGR010000007">
    <property type="protein sequence ID" value="MDR8019354.1"/>
    <property type="molecule type" value="Genomic_DNA"/>
</dbReference>
<evidence type="ECO:0000256" key="3">
    <source>
        <dbReference type="ARBA" id="ARBA00022475"/>
    </source>
</evidence>
<keyword evidence="3" id="KW-1003">Cell membrane</keyword>
<dbReference type="PANTHER" id="PTHR33932">
    <property type="entry name" value="NA(+)/H(+) ANTIPORTER SUBUNIT B"/>
    <property type="match status" value="1"/>
</dbReference>
<evidence type="ECO:0000259" key="8">
    <source>
        <dbReference type="Pfam" id="PF04039"/>
    </source>
</evidence>
<evidence type="ECO:0000256" key="7">
    <source>
        <dbReference type="SAM" id="Phobius"/>
    </source>
</evidence>
<accession>A0ABU2DS69</accession>
<keyword evidence="6 7" id="KW-0472">Membrane</keyword>
<feature type="transmembrane region" description="Helical" evidence="7">
    <location>
        <begin position="216"/>
        <end position="233"/>
    </location>
</feature>
<feature type="transmembrane region" description="Helical" evidence="7">
    <location>
        <begin position="152"/>
        <end position="170"/>
    </location>
</feature>
<feature type="transmembrane region" description="Helical" evidence="7">
    <location>
        <begin position="56"/>
        <end position="76"/>
    </location>
</feature>
<evidence type="ECO:0000256" key="6">
    <source>
        <dbReference type="ARBA" id="ARBA00023136"/>
    </source>
</evidence>
<comment type="similarity">
    <text evidence="2">Belongs to the CPA3 antiporters (TC 2.A.63) subunit B family.</text>
</comment>